<keyword evidence="1" id="KW-1133">Transmembrane helix</keyword>
<evidence type="ECO:0000313" key="2">
    <source>
        <dbReference type="EMBL" id="XBH20931.1"/>
    </source>
</evidence>
<accession>A0AAU7DUI0</accession>
<evidence type="ECO:0008006" key="3">
    <source>
        <dbReference type="Google" id="ProtNLM"/>
    </source>
</evidence>
<gene>
    <name evidence="2" type="ORF">V5R04_11980</name>
</gene>
<feature type="transmembrane region" description="Helical" evidence="1">
    <location>
        <begin position="147"/>
        <end position="167"/>
    </location>
</feature>
<proteinExistence type="predicted"/>
<protein>
    <recommendedName>
        <fullName evidence="3">DUF1700 domain-containing protein</fullName>
    </recommendedName>
</protein>
<reference evidence="2" key="1">
    <citation type="submission" date="2024-02" db="EMBL/GenBank/DDBJ databases">
        <title>Tomenella chthoni gen. nov. sp. nov., a member of the family Jonesiaceae isolated from bat guano.</title>
        <authorList>
            <person name="Miller S.L."/>
            <person name="King J."/>
            <person name="Sankaranarayanan K."/>
            <person name="Lawson P.A."/>
        </authorList>
    </citation>
    <scope>NUCLEOTIDE SEQUENCE</scope>
    <source>
        <strain evidence="2">BS-20</strain>
    </source>
</reference>
<name>A0AAU7DUI0_9MICO</name>
<feature type="transmembrane region" description="Helical" evidence="1">
    <location>
        <begin position="102"/>
        <end position="135"/>
    </location>
</feature>
<sequence>MMARQSSVRDAMVREYLTDLEVALAGADPHEREETLASIREHLDLVLPAEATANQIVAAIVALGPANVIAAEASPGYFAKESIPEIKEPVPQRNPAKESSSAYWILGSAITALILFFPLFSLAAALAIVNLFAGAIGLHSKRSNQTVLIVAVAISFFVLCAILIYYLQVHSFLLSLLPTSGI</sequence>
<dbReference type="Pfam" id="PF22564">
    <property type="entry name" value="HAAS"/>
    <property type="match status" value="1"/>
</dbReference>
<evidence type="ECO:0000256" key="1">
    <source>
        <dbReference type="SAM" id="Phobius"/>
    </source>
</evidence>
<dbReference type="AlphaFoldDB" id="A0AAU7DUI0"/>
<organism evidence="2">
    <name type="scientific">Jonesiaceae bacterium BS-20</name>
    <dbReference type="NCBI Taxonomy" id="3120821"/>
    <lineage>
        <taxon>Bacteria</taxon>
        <taxon>Bacillati</taxon>
        <taxon>Actinomycetota</taxon>
        <taxon>Actinomycetes</taxon>
        <taxon>Micrococcales</taxon>
        <taxon>Jonesiaceae</taxon>
    </lineage>
</organism>
<keyword evidence="1" id="KW-0812">Transmembrane</keyword>
<keyword evidence="1" id="KW-0472">Membrane</keyword>
<dbReference type="EMBL" id="CP146203">
    <property type="protein sequence ID" value="XBH20931.1"/>
    <property type="molecule type" value="Genomic_DNA"/>
</dbReference>